<protein>
    <submittedName>
        <fullName evidence="1">Uncharacterized protein</fullName>
    </submittedName>
</protein>
<accession>A0A1N5WDU5</accession>
<organism evidence="1 2">
    <name type="scientific">Cuniculiplasma divulgatum</name>
    <dbReference type="NCBI Taxonomy" id="1673428"/>
    <lineage>
        <taxon>Archaea</taxon>
        <taxon>Methanobacteriati</taxon>
        <taxon>Thermoplasmatota</taxon>
        <taxon>Thermoplasmata</taxon>
        <taxon>Thermoplasmatales</taxon>
        <taxon>Cuniculiplasmataceae</taxon>
        <taxon>Cuniculiplasma</taxon>
    </lineage>
</organism>
<evidence type="ECO:0000313" key="1">
    <source>
        <dbReference type="EMBL" id="SIM83431.1"/>
    </source>
</evidence>
<dbReference type="EMBL" id="LT671858">
    <property type="protein sequence ID" value="SIM83431.1"/>
    <property type="molecule type" value="Genomic_DNA"/>
</dbReference>
<dbReference type="RefSeq" id="WP_148690139.1">
    <property type="nucleotide sequence ID" value="NZ_LT671858.1"/>
</dbReference>
<proteinExistence type="predicted"/>
<sequence length="60" mass="6707">MGEHARKIDISGVKVAFVRNFPSHPLSKILLSEPDSVTGEELLAKAQTWLAFFHGEKENE</sequence>
<name>A0A1N5WDU5_9ARCH</name>
<dbReference type="GeneID" id="41589022"/>
<reference evidence="1 2" key="1">
    <citation type="submission" date="2016-04" db="EMBL/GenBank/DDBJ databases">
        <authorList>
            <person name="Evans L.H."/>
            <person name="Alamgir A."/>
            <person name="Owens N."/>
            <person name="Weber N.D."/>
            <person name="Virtaneva K."/>
            <person name="Barbian K."/>
            <person name="Babar A."/>
            <person name="Rosenke K."/>
        </authorList>
    </citation>
    <scope>NUCLEOTIDE SEQUENCE [LARGE SCALE GENOMIC DNA]</scope>
    <source>
        <strain evidence="2">S5(T) (JCM 30642 \VKM B-2941)</strain>
    </source>
</reference>
<dbReference type="Proteomes" id="UP000195607">
    <property type="component" value="Chromosome I"/>
</dbReference>
<dbReference type="AlphaFoldDB" id="A0A1N5WDU5"/>
<gene>
    <name evidence="1" type="ORF">CSP5_1781</name>
</gene>
<evidence type="ECO:0000313" key="2">
    <source>
        <dbReference type="Proteomes" id="UP000195607"/>
    </source>
</evidence>